<comment type="caution">
    <text evidence="2">The sequence shown here is derived from an EMBL/GenBank/DDBJ whole genome shotgun (WGS) entry which is preliminary data.</text>
</comment>
<feature type="compositionally biased region" description="Basic and acidic residues" evidence="1">
    <location>
        <begin position="132"/>
        <end position="141"/>
    </location>
</feature>
<keyword evidence="3" id="KW-1185">Reference proteome</keyword>
<proteinExistence type="predicted"/>
<reference evidence="2 3" key="2">
    <citation type="journal article" date="2014" name="J. Gen. Appl. Microbiol.">
        <title>The early diverging ascomycetous budding yeast Saitoella complicata has three histone deacetylases belonging to the Clr6, Hos2, and Rpd3 lineages.</title>
        <authorList>
            <person name="Nishida H."/>
            <person name="Matsumoto T."/>
            <person name="Kondo S."/>
            <person name="Hamamoto M."/>
            <person name="Yoshikawa H."/>
        </authorList>
    </citation>
    <scope>NUCLEOTIDE SEQUENCE [LARGE SCALE GENOMIC DNA]</scope>
    <source>
        <strain evidence="2 3">NRRL Y-17804</strain>
    </source>
</reference>
<dbReference type="AlphaFoldDB" id="A0A0E9NIT5"/>
<protein>
    <submittedName>
        <fullName evidence="2">Uncharacterized protein</fullName>
    </submittedName>
</protein>
<reference evidence="2 3" key="3">
    <citation type="journal article" date="2015" name="Genome Announc.">
        <title>Draft Genome Sequence of the Archiascomycetous Yeast Saitoella complicata.</title>
        <authorList>
            <person name="Yamauchi K."/>
            <person name="Kondo S."/>
            <person name="Hamamoto M."/>
            <person name="Takahashi Y."/>
            <person name="Ogura Y."/>
            <person name="Hayashi T."/>
            <person name="Nishida H."/>
        </authorList>
    </citation>
    <scope>NUCLEOTIDE SEQUENCE [LARGE SCALE GENOMIC DNA]</scope>
    <source>
        <strain evidence="2 3">NRRL Y-17804</strain>
    </source>
</reference>
<organism evidence="2 3">
    <name type="scientific">Saitoella complicata (strain BCRC 22490 / CBS 7301 / JCM 7358 / NBRC 10748 / NRRL Y-17804)</name>
    <dbReference type="NCBI Taxonomy" id="698492"/>
    <lineage>
        <taxon>Eukaryota</taxon>
        <taxon>Fungi</taxon>
        <taxon>Dikarya</taxon>
        <taxon>Ascomycota</taxon>
        <taxon>Taphrinomycotina</taxon>
        <taxon>Taphrinomycotina incertae sedis</taxon>
        <taxon>Saitoella</taxon>
    </lineage>
</organism>
<reference evidence="2 3" key="1">
    <citation type="journal article" date="2011" name="J. Gen. Appl. Microbiol.">
        <title>Draft genome sequencing of the enigmatic yeast Saitoella complicata.</title>
        <authorList>
            <person name="Nishida H."/>
            <person name="Hamamoto M."/>
            <person name="Sugiyama J."/>
        </authorList>
    </citation>
    <scope>NUCLEOTIDE SEQUENCE [LARGE SCALE GENOMIC DNA]</scope>
    <source>
        <strain evidence="2 3">NRRL Y-17804</strain>
    </source>
</reference>
<evidence type="ECO:0000313" key="2">
    <source>
        <dbReference type="EMBL" id="GAO49591.1"/>
    </source>
</evidence>
<evidence type="ECO:0000313" key="3">
    <source>
        <dbReference type="Proteomes" id="UP000033140"/>
    </source>
</evidence>
<accession>A0A0E9NIT5</accession>
<gene>
    <name evidence="2" type="ORF">G7K_3740-t1</name>
</gene>
<dbReference type="Proteomes" id="UP000033140">
    <property type="component" value="Unassembled WGS sequence"/>
</dbReference>
<name>A0A0E9NIT5_SAICN</name>
<sequence length="214" mass="24598">MTTPNIYTAVMHTEHTKATGMNPLHLPIGLSDRKLRRNSFTSSYGAFLSSHAHVISDKISGVAADVILHLYNDHKEKKERHHERRSSSSIIFEVERDVAIERLMMNPRRASSMLQSTSAVPLHSRKTSGSHDVLRRAERRTQKSRTPFTQEPRGGLRQKTWCTHSTLGLNNRTRRRRVTEKEDQDNLSIRPNVRKCPNDVRVHLTQPEIRNPSL</sequence>
<evidence type="ECO:0000256" key="1">
    <source>
        <dbReference type="SAM" id="MobiDB-lite"/>
    </source>
</evidence>
<feature type="region of interest" description="Disordered" evidence="1">
    <location>
        <begin position="114"/>
        <end position="157"/>
    </location>
</feature>
<dbReference type="EMBL" id="BACD03000024">
    <property type="protein sequence ID" value="GAO49591.1"/>
    <property type="molecule type" value="Genomic_DNA"/>
</dbReference>